<accession>A0A8H8CXW6</accession>
<dbReference type="EC" id="2.7.11.1" evidence="4"/>
<evidence type="ECO:0000256" key="3">
    <source>
        <dbReference type="ARBA" id="ARBA00011534"/>
    </source>
</evidence>
<organism evidence="14 15">
    <name type="scientific">Ajellomyces capsulatus</name>
    <name type="common">Darling's disease fungus</name>
    <name type="synonym">Histoplasma capsulatum</name>
    <dbReference type="NCBI Taxonomy" id="5037"/>
    <lineage>
        <taxon>Eukaryota</taxon>
        <taxon>Fungi</taxon>
        <taxon>Dikarya</taxon>
        <taxon>Ascomycota</taxon>
        <taxon>Pezizomycotina</taxon>
        <taxon>Eurotiomycetes</taxon>
        <taxon>Eurotiomycetidae</taxon>
        <taxon>Onygenales</taxon>
        <taxon>Ajellomycetaceae</taxon>
        <taxon>Histoplasma</taxon>
    </lineage>
</organism>
<dbReference type="AlphaFoldDB" id="A0A8H8CXW6"/>
<evidence type="ECO:0000256" key="9">
    <source>
        <dbReference type="ARBA" id="ARBA00033194"/>
    </source>
</evidence>
<comment type="catalytic activity">
    <reaction evidence="10">
        <text>L-threonyl-[protein] + ATP = O-phospho-L-threonyl-[protein] + ADP + H(+)</text>
        <dbReference type="Rhea" id="RHEA:46608"/>
        <dbReference type="Rhea" id="RHEA-COMP:11060"/>
        <dbReference type="Rhea" id="RHEA-COMP:11605"/>
        <dbReference type="ChEBI" id="CHEBI:15378"/>
        <dbReference type="ChEBI" id="CHEBI:30013"/>
        <dbReference type="ChEBI" id="CHEBI:30616"/>
        <dbReference type="ChEBI" id="CHEBI:61977"/>
        <dbReference type="ChEBI" id="CHEBI:456216"/>
        <dbReference type="EC" id="2.7.11.1"/>
    </reaction>
</comment>
<dbReference type="GO" id="GO:0004674">
    <property type="term" value="F:protein serine/threonine kinase activity"/>
    <property type="evidence" value="ECO:0007669"/>
    <property type="project" value="UniProtKB-EC"/>
</dbReference>
<keyword evidence="7" id="KW-0779">Telomere</keyword>
<evidence type="ECO:0000256" key="5">
    <source>
        <dbReference type="ARBA" id="ARBA00013948"/>
    </source>
</evidence>
<evidence type="ECO:0000256" key="8">
    <source>
        <dbReference type="ARBA" id="ARBA00030980"/>
    </source>
</evidence>
<dbReference type="Pfam" id="PF00069">
    <property type="entry name" value="Pkinase"/>
    <property type="match status" value="1"/>
</dbReference>
<comment type="caution">
    <text evidence="14">The sequence shown here is derived from an EMBL/GenBank/DDBJ whole genome shotgun (WGS) entry which is preliminary data.</text>
</comment>
<reference evidence="14 15" key="1">
    <citation type="submission" date="2021-01" db="EMBL/GenBank/DDBJ databases">
        <title>Chromosome-level genome assembly of a human fungal pathogen reveals clustering of transcriptionally co-regulated genes.</title>
        <authorList>
            <person name="Voorhies M."/>
            <person name="Cohen S."/>
            <person name="Shea T.P."/>
            <person name="Petrus S."/>
            <person name="Munoz J.F."/>
            <person name="Poplawski S."/>
            <person name="Goldman W.E."/>
            <person name="Michael T."/>
            <person name="Cuomo C.A."/>
            <person name="Sil A."/>
            <person name="Beyhan S."/>
        </authorList>
    </citation>
    <scope>NUCLEOTIDE SEQUENCE [LARGE SCALE GENOMIC DNA]</scope>
    <source>
        <strain evidence="14 15">G184AR</strain>
    </source>
</reference>
<dbReference type="EMBL" id="JAEVHI010000004">
    <property type="protein sequence ID" value="KAG5294080.1"/>
    <property type="molecule type" value="Genomic_DNA"/>
</dbReference>
<dbReference type="Proteomes" id="UP000670092">
    <property type="component" value="Unassembled WGS sequence"/>
</dbReference>
<evidence type="ECO:0000256" key="6">
    <source>
        <dbReference type="ARBA" id="ARBA00019973"/>
    </source>
</evidence>
<evidence type="ECO:0000256" key="11">
    <source>
        <dbReference type="ARBA" id="ARBA00048679"/>
    </source>
</evidence>
<keyword evidence="7" id="KW-0158">Chromosome</keyword>
<proteinExistence type="predicted"/>
<protein>
    <recommendedName>
        <fullName evidence="6">EKC/KEOPS complex subunit BUD32</fullName>
        <ecNumber evidence="4">2.7.11.1</ecNumber>
    </recommendedName>
    <alternativeName>
        <fullName evidence="8 9">Atypical Serine/threonine protein kinase BUD32</fullName>
    </alternativeName>
    <alternativeName>
        <fullName evidence="5">EKC/KEOPS complex subunit bud32</fullName>
    </alternativeName>
</protein>
<feature type="domain" description="Protein kinase" evidence="13">
    <location>
        <begin position="106"/>
        <end position="361"/>
    </location>
</feature>
<dbReference type="InterPro" id="IPR000719">
    <property type="entry name" value="Prot_kinase_dom"/>
</dbReference>
<dbReference type="PROSITE" id="PS50011">
    <property type="entry name" value="PROTEIN_KINASE_DOM"/>
    <property type="match status" value="1"/>
</dbReference>
<dbReference type="PROSITE" id="PS00109">
    <property type="entry name" value="PROTEIN_KINASE_TYR"/>
    <property type="match status" value="1"/>
</dbReference>
<evidence type="ECO:0000256" key="12">
    <source>
        <dbReference type="SAM" id="Phobius"/>
    </source>
</evidence>
<comment type="subunit">
    <text evidence="3">Component of the EKC/KEOPS complex composed of at least BUD32, CGI121, GON7, KAE1 and PCC1; the whole complex dimerizes.</text>
</comment>
<dbReference type="InterPro" id="IPR011009">
    <property type="entry name" value="Kinase-like_dom_sf"/>
</dbReference>
<evidence type="ECO:0000256" key="2">
    <source>
        <dbReference type="ARBA" id="ARBA00004574"/>
    </source>
</evidence>
<feature type="transmembrane region" description="Helical" evidence="12">
    <location>
        <begin position="12"/>
        <end position="32"/>
    </location>
</feature>
<evidence type="ECO:0000256" key="7">
    <source>
        <dbReference type="ARBA" id="ARBA00022895"/>
    </source>
</evidence>
<dbReference type="VEuPathDB" id="FungiDB:I7I52_05607"/>
<keyword evidence="12" id="KW-0472">Membrane</keyword>
<comment type="function">
    <text evidence="1">Component of the EKC/KEOPS complex that is required for the formation of a threonylcarbamoyl group on adenosine at position 37 (t(6)A37) in tRNAs that read codons beginning with adenine. The complex is probably involved in the transfer of the threonylcarbamoyl moiety of threonylcarbamoyl-AMP (TC-AMP) to the N6 group of A37. BUD32 has ATPase activity in the context of the EKC/KEOPS complex and likely plays a supporting role to the catalytic subunit KAE1. The EKC/KEOPS complex also promotes both telomere uncapping and telomere elongation. The complex is required for efficient recruitment of transcriptional coactivators.</text>
</comment>
<evidence type="ECO:0000256" key="4">
    <source>
        <dbReference type="ARBA" id="ARBA00012513"/>
    </source>
</evidence>
<sequence length="361" mass="41275">MSTIQPARLLSILIYIYSSFPSLLLLASLYLYQRHCPGRVCQKDMTTSAECFLEVGACGDIRYLFKDGKQIIVNGTLSIDLSSIPLLEDTTRVEGERVTHEKRYTKSNTILIKDSDFPNVPRIDYHTMRHGTWSDCLPIEFGHGTDHPETVFKLAAWKTKLVHRDATFLSRLVNSDNIVRLVSIVTVEGRFAGYGMDLLYELRSPLGPTTERLKEMLPDFIQDTVEYLHQTAHIYHCDIRMSNIMVNGQGRLKLIDFDIAEIDVSASPRTYFPTAQFFLGICHRLDHLDVGMSVFLMFMVLSDTREEIPANALDPFNFYIDNNLQRSAYFQHVQDAVQGKLRAHLERPDAELSMPYNHGEC</sequence>
<keyword evidence="12" id="KW-1133">Transmembrane helix</keyword>
<comment type="subcellular location">
    <subcellularLocation>
        <location evidence="2">Chromosome</location>
        <location evidence="2">Telomere</location>
    </subcellularLocation>
</comment>
<evidence type="ECO:0000313" key="14">
    <source>
        <dbReference type="EMBL" id="KAG5294080.1"/>
    </source>
</evidence>
<dbReference type="Gene3D" id="1.10.510.10">
    <property type="entry name" value="Transferase(Phosphotransferase) domain 1"/>
    <property type="match status" value="1"/>
</dbReference>
<dbReference type="OrthoDB" id="4062651at2759"/>
<comment type="catalytic activity">
    <reaction evidence="11">
        <text>L-seryl-[protein] + ATP = O-phospho-L-seryl-[protein] + ADP + H(+)</text>
        <dbReference type="Rhea" id="RHEA:17989"/>
        <dbReference type="Rhea" id="RHEA-COMP:9863"/>
        <dbReference type="Rhea" id="RHEA-COMP:11604"/>
        <dbReference type="ChEBI" id="CHEBI:15378"/>
        <dbReference type="ChEBI" id="CHEBI:29999"/>
        <dbReference type="ChEBI" id="CHEBI:30616"/>
        <dbReference type="ChEBI" id="CHEBI:83421"/>
        <dbReference type="ChEBI" id="CHEBI:456216"/>
        <dbReference type="EC" id="2.7.11.1"/>
    </reaction>
</comment>
<gene>
    <name evidence="14" type="ORF">I7I52_05607</name>
</gene>
<keyword evidence="12" id="KW-0812">Transmembrane</keyword>
<dbReference type="GO" id="GO:0000781">
    <property type="term" value="C:chromosome, telomeric region"/>
    <property type="evidence" value="ECO:0007669"/>
    <property type="project" value="UniProtKB-SubCell"/>
</dbReference>
<evidence type="ECO:0000256" key="10">
    <source>
        <dbReference type="ARBA" id="ARBA00047899"/>
    </source>
</evidence>
<dbReference type="SUPFAM" id="SSF56112">
    <property type="entry name" value="Protein kinase-like (PK-like)"/>
    <property type="match status" value="1"/>
</dbReference>
<evidence type="ECO:0000313" key="15">
    <source>
        <dbReference type="Proteomes" id="UP000670092"/>
    </source>
</evidence>
<name>A0A8H8CXW6_AJECA</name>
<evidence type="ECO:0000256" key="1">
    <source>
        <dbReference type="ARBA" id="ARBA00003747"/>
    </source>
</evidence>
<evidence type="ECO:0000259" key="13">
    <source>
        <dbReference type="PROSITE" id="PS50011"/>
    </source>
</evidence>
<dbReference type="GO" id="GO:0005524">
    <property type="term" value="F:ATP binding"/>
    <property type="evidence" value="ECO:0007669"/>
    <property type="project" value="InterPro"/>
</dbReference>
<dbReference type="InterPro" id="IPR008266">
    <property type="entry name" value="Tyr_kinase_AS"/>
</dbReference>